<evidence type="ECO:0000256" key="4">
    <source>
        <dbReference type="ARBA" id="ARBA00022598"/>
    </source>
</evidence>
<keyword evidence="4 15" id="KW-0436">Ligase</keyword>
<feature type="binding site" evidence="15">
    <location>
        <position position="305"/>
    </location>
    <ligand>
        <name>NAD(+)</name>
        <dbReference type="ChEBI" id="CHEBI:57540"/>
    </ligand>
</feature>
<dbReference type="FunFam" id="2.40.50.140:FF:000012">
    <property type="entry name" value="DNA ligase"/>
    <property type="match status" value="1"/>
</dbReference>
<dbReference type="CDD" id="cd17748">
    <property type="entry name" value="BRCT_DNA_ligase_like"/>
    <property type="match status" value="1"/>
</dbReference>
<reference evidence="18" key="2">
    <citation type="submission" date="2020-09" db="EMBL/GenBank/DDBJ databases">
        <authorList>
            <person name="Sun Q."/>
            <person name="Zhou Y."/>
        </authorList>
    </citation>
    <scope>NUCLEOTIDE SEQUENCE</scope>
    <source>
        <strain evidence="18">CGMCC 1.15254</strain>
    </source>
</reference>
<dbReference type="PIRSF" id="PIRSF001604">
    <property type="entry name" value="LigA"/>
    <property type="match status" value="1"/>
</dbReference>
<feature type="binding site" evidence="15">
    <location>
        <begin position="96"/>
        <end position="97"/>
    </location>
    <ligand>
        <name>NAD(+)</name>
        <dbReference type="ChEBI" id="CHEBI:57540"/>
    </ligand>
</feature>
<dbReference type="InterPro" id="IPR018239">
    <property type="entry name" value="DNA_ligase_AS"/>
</dbReference>
<dbReference type="Pfam" id="PF12826">
    <property type="entry name" value="HHH_2"/>
    <property type="match status" value="1"/>
</dbReference>
<accession>A0A917BYK4</accession>
<keyword evidence="12 15" id="KW-0464">Manganese</keyword>
<dbReference type="FunFam" id="3.30.470.30:FF:000001">
    <property type="entry name" value="DNA ligase"/>
    <property type="match status" value="1"/>
</dbReference>
<dbReference type="SUPFAM" id="SSF56091">
    <property type="entry name" value="DNA ligase/mRNA capping enzyme, catalytic domain"/>
    <property type="match status" value="1"/>
</dbReference>
<keyword evidence="8 15" id="KW-0862">Zinc</keyword>
<dbReference type="PANTHER" id="PTHR23389:SF9">
    <property type="entry name" value="DNA LIGASE"/>
    <property type="match status" value="1"/>
</dbReference>
<protein>
    <recommendedName>
        <fullName evidence="3 15">DNA ligase</fullName>
        <ecNumber evidence="2 15">6.5.1.2</ecNumber>
    </recommendedName>
    <alternativeName>
        <fullName evidence="15">Polydeoxyribonucleotide synthase [NAD(+)]</fullName>
    </alternativeName>
</protein>
<comment type="similarity">
    <text evidence="14 15">Belongs to the NAD-dependent DNA ligase family. LigA subfamily.</text>
</comment>
<evidence type="ECO:0000256" key="5">
    <source>
        <dbReference type="ARBA" id="ARBA00022705"/>
    </source>
</evidence>
<evidence type="ECO:0000256" key="1">
    <source>
        <dbReference type="ARBA" id="ARBA00004067"/>
    </source>
</evidence>
<dbReference type="InterPro" id="IPR033136">
    <property type="entry name" value="DNA_ligase_CS"/>
</dbReference>
<comment type="catalytic activity">
    <reaction evidence="13 15 16">
        <text>NAD(+) + (deoxyribonucleotide)n-3'-hydroxyl + 5'-phospho-(deoxyribonucleotide)m = (deoxyribonucleotide)n+m + AMP + beta-nicotinamide D-nucleotide.</text>
        <dbReference type="EC" id="6.5.1.2"/>
    </reaction>
</comment>
<dbReference type="InterPro" id="IPR013840">
    <property type="entry name" value="DNAligase_N"/>
</dbReference>
<evidence type="ECO:0000313" key="18">
    <source>
        <dbReference type="EMBL" id="GGF61815.1"/>
    </source>
</evidence>
<dbReference type="Pfam" id="PF03120">
    <property type="entry name" value="OB_DNA_ligase"/>
    <property type="match status" value="1"/>
</dbReference>
<dbReference type="InterPro" id="IPR004149">
    <property type="entry name" value="Znf_DNAligase_C4"/>
</dbReference>
<keyword evidence="6 15" id="KW-0479">Metal-binding</keyword>
<dbReference type="CDD" id="cd00114">
    <property type="entry name" value="LIGANc"/>
    <property type="match status" value="1"/>
</dbReference>
<keyword evidence="7 15" id="KW-0227">DNA damage</keyword>
<evidence type="ECO:0000256" key="16">
    <source>
        <dbReference type="RuleBase" id="RU000618"/>
    </source>
</evidence>
<feature type="binding site" evidence="15">
    <location>
        <position position="189"/>
    </location>
    <ligand>
        <name>NAD(+)</name>
        <dbReference type="ChEBI" id="CHEBI:57540"/>
    </ligand>
</feature>
<dbReference type="Gene3D" id="2.40.50.140">
    <property type="entry name" value="Nucleic acid-binding proteins"/>
    <property type="match status" value="1"/>
</dbReference>
<dbReference type="InterPro" id="IPR001679">
    <property type="entry name" value="DNA_ligase"/>
</dbReference>
<sequence length="694" mass="76885">MAIQSLRTIPVDQLTEFDAYAELKALTDEIHAHDKAYYQKDEPSISDADYDALRQRNMAIEEKFPHLKRKDSPTDKVGAPLQSGFSKISHAVPMLSLGNAFVEEDVQDFLDRIRRFLGLSADEAVEIVAEPKIDGLSISLRYENRRFKQAATRGDGAVGEDVTQNILTMKELPLNLPDNAPDVVEIRGEVYMAKDEFAQLNHLQEAAGAKTFANPRNAAAGSLRQLDPNITAKRPLRMFAYAWGEMSASLSNTQMGTIETFKNWGLPVNPLTKVCTNINDIMALYQDINDQRAELPYDIDGVVYKVNRLDWQQRLGFVSRSPRWAIAHKFPAEKAQTVLEAIDIQVGRTGVLTPVARLKPITVGGVVVSNATLHNADEIKRKDVRVGDSVIIQRAGDVIPQVVEVVLEKRPEGTAEFIFPTECPECGSHAMREEGEAATRCTGGLICPAQAVERLKHFVSRNAFDMDGLGAKNIERFWQEGLIKTPGDIFRLGDHAETIAKWDGWKEKSVSNLKKSIDERRTIGLDRFIYALGIRQVGQATARTLAKNYLSFDNWYQAMTKACDPQSSEFSDLIDIDGIGHSMAQDIVEFVHEPHNRDVMEDLKAQLQIEDFAAPKTDGSPVAGKTVVFTGTLVTMTRSEAKAKAESLGAKVSGSVSKKTDYVVAGESAGSKLKKAEELGVQVLSEEDWHNLTK</sequence>
<keyword evidence="11 15" id="KW-0234">DNA repair</keyword>
<dbReference type="GO" id="GO:0005829">
    <property type="term" value="C:cytosol"/>
    <property type="evidence" value="ECO:0007669"/>
    <property type="project" value="TreeGrafter"/>
</dbReference>
<dbReference type="Proteomes" id="UP000632498">
    <property type="component" value="Unassembled WGS sequence"/>
</dbReference>
<evidence type="ECO:0000313" key="19">
    <source>
        <dbReference type="Proteomes" id="UP000632498"/>
    </source>
</evidence>
<dbReference type="SMART" id="SM00292">
    <property type="entry name" value="BRCT"/>
    <property type="match status" value="1"/>
</dbReference>
<feature type="binding site" evidence="15">
    <location>
        <position position="153"/>
    </location>
    <ligand>
        <name>NAD(+)</name>
        <dbReference type="ChEBI" id="CHEBI:57540"/>
    </ligand>
</feature>
<dbReference type="NCBIfam" id="NF005932">
    <property type="entry name" value="PRK07956.1"/>
    <property type="match status" value="1"/>
</dbReference>
<evidence type="ECO:0000256" key="9">
    <source>
        <dbReference type="ARBA" id="ARBA00022842"/>
    </source>
</evidence>
<keyword evidence="9 15" id="KW-0460">Magnesium</keyword>
<dbReference type="Pfam" id="PF01653">
    <property type="entry name" value="DNA_ligase_aden"/>
    <property type="match status" value="1"/>
</dbReference>
<dbReference type="PANTHER" id="PTHR23389">
    <property type="entry name" value="CHROMOSOME TRANSMISSION FIDELITY FACTOR 18"/>
    <property type="match status" value="1"/>
</dbReference>
<evidence type="ECO:0000256" key="12">
    <source>
        <dbReference type="ARBA" id="ARBA00023211"/>
    </source>
</evidence>
<proteinExistence type="inferred from homology"/>
<evidence type="ECO:0000256" key="11">
    <source>
        <dbReference type="ARBA" id="ARBA00023204"/>
    </source>
</evidence>
<evidence type="ECO:0000256" key="13">
    <source>
        <dbReference type="ARBA" id="ARBA00034005"/>
    </source>
</evidence>
<evidence type="ECO:0000259" key="17">
    <source>
        <dbReference type="PROSITE" id="PS50172"/>
    </source>
</evidence>
<feature type="binding site" evidence="15">
    <location>
        <begin position="47"/>
        <end position="51"/>
    </location>
    <ligand>
        <name>NAD(+)</name>
        <dbReference type="ChEBI" id="CHEBI:57540"/>
    </ligand>
</feature>
<dbReference type="GO" id="GO:0046872">
    <property type="term" value="F:metal ion binding"/>
    <property type="evidence" value="ECO:0007669"/>
    <property type="project" value="UniProtKB-KW"/>
</dbReference>
<keyword evidence="5 15" id="KW-0235">DNA replication</keyword>
<comment type="function">
    <text evidence="1 15">DNA ligase that catalyzes the formation of phosphodiester linkages between 5'-phosphoryl and 3'-hydroxyl groups in double-stranded DNA using NAD as a coenzyme and as the energy source for the reaction. It is essential for DNA replication and repair of damaged DNA.</text>
</comment>
<dbReference type="NCBIfam" id="TIGR00575">
    <property type="entry name" value="dnlj"/>
    <property type="match status" value="1"/>
</dbReference>
<evidence type="ECO:0000256" key="15">
    <source>
        <dbReference type="HAMAP-Rule" id="MF_01588"/>
    </source>
</evidence>
<comment type="caution">
    <text evidence="15">Lacks conserved residue(s) required for the propagation of feature annotation.</text>
</comment>
<dbReference type="InterPro" id="IPR041663">
    <property type="entry name" value="DisA/LigA_HHH"/>
</dbReference>
<dbReference type="SUPFAM" id="SSF50249">
    <property type="entry name" value="Nucleic acid-binding proteins"/>
    <property type="match status" value="1"/>
</dbReference>
<feature type="binding site" evidence="15">
    <location>
        <position position="130"/>
    </location>
    <ligand>
        <name>NAD(+)</name>
        <dbReference type="ChEBI" id="CHEBI:57540"/>
    </ligand>
</feature>
<dbReference type="SUPFAM" id="SSF47781">
    <property type="entry name" value="RuvA domain 2-like"/>
    <property type="match status" value="1"/>
</dbReference>
<dbReference type="Gene3D" id="3.30.470.30">
    <property type="entry name" value="DNA ligase/mRNA capping enzyme"/>
    <property type="match status" value="1"/>
</dbReference>
<feature type="binding site" evidence="15">
    <location>
        <position position="426"/>
    </location>
    <ligand>
        <name>Zn(2+)</name>
        <dbReference type="ChEBI" id="CHEBI:29105"/>
    </ligand>
</feature>
<dbReference type="HAMAP" id="MF_01588">
    <property type="entry name" value="DNA_ligase_A"/>
    <property type="match status" value="1"/>
</dbReference>
<evidence type="ECO:0000256" key="7">
    <source>
        <dbReference type="ARBA" id="ARBA00022763"/>
    </source>
</evidence>
<dbReference type="InterPro" id="IPR013839">
    <property type="entry name" value="DNAligase_adenylation"/>
</dbReference>
<dbReference type="Gene3D" id="1.10.287.610">
    <property type="entry name" value="Helix hairpin bin"/>
    <property type="match status" value="1"/>
</dbReference>
<evidence type="ECO:0000256" key="14">
    <source>
        <dbReference type="ARBA" id="ARBA00060881"/>
    </source>
</evidence>
<dbReference type="GO" id="GO:0003911">
    <property type="term" value="F:DNA ligase (NAD+) activity"/>
    <property type="evidence" value="ECO:0007669"/>
    <property type="project" value="UniProtKB-UniRule"/>
</dbReference>
<comment type="cofactor">
    <cofactor evidence="15">
        <name>Mg(2+)</name>
        <dbReference type="ChEBI" id="CHEBI:18420"/>
    </cofactor>
    <cofactor evidence="15">
        <name>Mn(2+)</name>
        <dbReference type="ChEBI" id="CHEBI:29035"/>
    </cofactor>
</comment>
<dbReference type="InterPro" id="IPR036420">
    <property type="entry name" value="BRCT_dom_sf"/>
</dbReference>
<dbReference type="Gene3D" id="3.40.50.10190">
    <property type="entry name" value="BRCT domain"/>
    <property type="match status" value="1"/>
</dbReference>
<dbReference type="InterPro" id="IPR012340">
    <property type="entry name" value="NA-bd_OB-fold"/>
</dbReference>
<name>A0A917BYK4_9PROT</name>
<feature type="binding site" evidence="15">
    <location>
        <position position="447"/>
    </location>
    <ligand>
        <name>Zn(2+)</name>
        <dbReference type="ChEBI" id="CHEBI:29105"/>
    </ligand>
</feature>
<reference evidence="18" key="1">
    <citation type="journal article" date="2014" name="Int. J. Syst. Evol. Microbiol.">
        <title>Complete genome sequence of Corynebacterium casei LMG S-19264T (=DSM 44701T), isolated from a smear-ripened cheese.</title>
        <authorList>
            <consortium name="US DOE Joint Genome Institute (JGI-PGF)"/>
            <person name="Walter F."/>
            <person name="Albersmeier A."/>
            <person name="Kalinowski J."/>
            <person name="Ruckert C."/>
        </authorList>
    </citation>
    <scope>NUCLEOTIDE SEQUENCE</scope>
    <source>
        <strain evidence="18">CGMCC 1.15254</strain>
    </source>
</reference>
<feature type="active site" description="N6-AMP-lysine intermediate" evidence="15">
    <location>
        <position position="132"/>
    </location>
</feature>
<dbReference type="SUPFAM" id="SSF52113">
    <property type="entry name" value="BRCT domain"/>
    <property type="match status" value="1"/>
</dbReference>
<evidence type="ECO:0000256" key="2">
    <source>
        <dbReference type="ARBA" id="ARBA00012722"/>
    </source>
</evidence>
<dbReference type="InterPro" id="IPR001357">
    <property type="entry name" value="BRCT_dom"/>
</dbReference>
<dbReference type="EC" id="6.5.1.2" evidence="2 15"/>
<dbReference type="PROSITE" id="PS50172">
    <property type="entry name" value="BRCT"/>
    <property type="match status" value="1"/>
</dbReference>
<dbReference type="EMBL" id="BMHV01000008">
    <property type="protein sequence ID" value="GGF61815.1"/>
    <property type="molecule type" value="Genomic_DNA"/>
</dbReference>
<dbReference type="PROSITE" id="PS01056">
    <property type="entry name" value="DNA_LIGASE_N2"/>
    <property type="match status" value="1"/>
</dbReference>
<evidence type="ECO:0000256" key="10">
    <source>
        <dbReference type="ARBA" id="ARBA00023027"/>
    </source>
</evidence>
<dbReference type="Pfam" id="PF03119">
    <property type="entry name" value="DNA_ligase_ZBD"/>
    <property type="match status" value="1"/>
</dbReference>
<evidence type="ECO:0000256" key="8">
    <source>
        <dbReference type="ARBA" id="ARBA00022833"/>
    </source>
</evidence>
<evidence type="ECO:0000256" key="3">
    <source>
        <dbReference type="ARBA" id="ARBA00013308"/>
    </source>
</evidence>
<dbReference type="SMART" id="SM00532">
    <property type="entry name" value="LIGANc"/>
    <property type="match status" value="1"/>
</dbReference>
<feature type="binding site" evidence="15">
    <location>
        <position position="423"/>
    </location>
    <ligand>
        <name>Zn(2+)</name>
        <dbReference type="ChEBI" id="CHEBI:29105"/>
    </ligand>
</feature>
<dbReference type="GO" id="GO:0006281">
    <property type="term" value="P:DNA repair"/>
    <property type="evidence" value="ECO:0007669"/>
    <property type="project" value="UniProtKB-KW"/>
</dbReference>
<evidence type="ECO:0000256" key="6">
    <source>
        <dbReference type="ARBA" id="ARBA00022723"/>
    </source>
</evidence>
<organism evidence="18 19">
    <name type="scientific">Terasakiella brassicae</name>
    <dbReference type="NCBI Taxonomy" id="1634917"/>
    <lineage>
        <taxon>Bacteria</taxon>
        <taxon>Pseudomonadati</taxon>
        <taxon>Pseudomonadota</taxon>
        <taxon>Alphaproteobacteria</taxon>
        <taxon>Rhodospirillales</taxon>
        <taxon>Terasakiellaceae</taxon>
        <taxon>Terasakiella</taxon>
    </lineage>
</organism>
<gene>
    <name evidence="15 18" type="primary">ligA</name>
    <name evidence="18" type="ORF">GCM10011332_14590</name>
</gene>
<keyword evidence="19" id="KW-1185">Reference proteome</keyword>
<dbReference type="InterPro" id="IPR004150">
    <property type="entry name" value="NAD_DNA_ligase_OB"/>
</dbReference>
<dbReference type="Gene3D" id="6.20.10.30">
    <property type="match status" value="1"/>
</dbReference>
<dbReference type="InterPro" id="IPR010994">
    <property type="entry name" value="RuvA_2-like"/>
</dbReference>
<dbReference type="Gene3D" id="1.10.150.20">
    <property type="entry name" value="5' to 3' exonuclease, C-terminal subdomain"/>
    <property type="match status" value="2"/>
</dbReference>
<dbReference type="PROSITE" id="PS01055">
    <property type="entry name" value="DNA_LIGASE_N1"/>
    <property type="match status" value="1"/>
</dbReference>
<comment type="caution">
    <text evidence="18">The sequence shown here is derived from an EMBL/GenBank/DDBJ whole genome shotgun (WGS) entry which is preliminary data.</text>
</comment>
<dbReference type="AlphaFoldDB" id="A0A917BYK4"/>
<dbReference type="Pfam" id="PF00533">
    <property type="entry name" value="BRCT"/>
    <property type="match status" value="1"/>
</dbReference>
<feature type="binding site" evidence="15">
    <location>
        <position position="329"/>
    </location>
    <ligand>
        <name>NAD(+)</name>
        <dbReference type="ChEBI" id="CHEBI:57540"/>
    </ligand>
</feature>
<feature type="domain" description="BRCT" evidence="17">
    <location>
        <begin position="617"/>
        <end position="689"/>
    </location>
</feature>
<keyword evidence="10 15" id="KW-0520">NAD</keyword>
<dbReference type="RefSeq" id="WP_188663336.1">
    <property type="nucleotide sequence ID" value="NZ_BMHV01000008.1"/>
</dbReference>
<dbReference type="GO" id="GO:0006260">
    <property type="term" value="P:DNA replication"/>
    <property type="evidence" value="ECO:0007669"/>
    <property type="project" value="UniProtKB-KW"/>
</dbReference>